<dbReference type="Pfam" id="PF09428">
    <property type="entry name" value="DUF2011"/>
    <property type="match status" value="1"/>
</dbReference>
<dbReference type="OrthoDB" id="3994490at2759"/>
<sequence length="214" mass="24917">MASYTKVSRSSLYESGDELQDNPTYIPDLNLEIIEVEHTEDLKEEQPEDEFDFPLFSFGSAPSSQNHSVGDSQKRGRTETKIMKVNLREESVETLRSERPSSYYFAQYTEEQRANFHLVAVTGEDIWSRVELATSTNDWYRHRILDADVHNANISPERPSRKRPGKNKRDGRIESKKRQAEARRVHRENERRLLKKKMHKRGGKKNKKAAKPVS</sequence>
<reference evidence="2 3" key="1">
    <citation type="journal article" date="2011" name="Proc. Natl. Acad. Sci. U.S.A.">
        <title>Comparative genomics of xylose-fermenting fungi for enhanced biofuel production.</title>
        <authorList>
            <person name="Wohlbach D.J."/>
            <person name="Kuo A."/>
            <person name="Sato T.K."/>
            <person name="Potts K.M."/>
            <person name="Salamov A.A."/>
            <person name="LaButti K.M."/>
            <person name="Sun H."/>
            <person name="Clum A."/>
            <person name="Pangilinan J.L."/>
            <person name="Lindquist E.A."/>
            <person name="Lucas S."/>
            <person name="Lapidus A."/>
            <person name="Jin M."/>
            <person name="Gunawan C."/>
            <person name="Balan V."/>
            <person name="Dale B.E."/>
            <person name="Jeffries T.W."/>
            <person name="Zinkel R."/>
            <person name="Barry K.W."/>
            <person name="Grigoriev I.V."/>
            <person name="Gasch A.P."/>
        </authorList>
    </citation>
    <scope>NUCLEOTIDE SEQUENCE [LARGE SCALE GENOMIC DNA]</scope>
    <source>
        <strain evidence="3">ATCC 10573 / BCRC 21748 / CBS 615 / JCM 9827 / NBRC 10315 / NRRL Y-1498 / VKM Y-70</strain>
    </source>
</reference>
<organism evidence="3">
    <name type="scientific">Candida tenuis (strain ATCC 10573 / BCRC 21748 / CBS 615 / JCM 9827 / NBRC 10315 / NRRL Y-1498 / VKM Y-70)</name>
    <name type="common">Yeast</name>
    <name type="synonym">Yamadazyma tenuis</name>
    <dbReference type="NCBI Taxonomy" id="590646"/>
    <lineage>
        <taxon>Eukaryota</taxon>
        <taxon>Fungi</taxon>
        <taxon>Dikarya</taxon>
        <taxon>Ascomycota</taxon>
        <taxon>Saccharomycotina</taxon>
        <taxon>Pichiomycetes</taxon>
        <taxon>Debaryomycetaceae</taxon>
        <taxon>Yamadazyma</taxon>
    </lineage>
</organism>
<feature type="region of interest" description="Disordered" evidence="1">
    <location>
        <begin position="1"/>
        <end position="24"/>
    </location>
</feature>
<evidence type="ECO:0000313" key="3">
    <source>
        <dbReference type="Proteomes" id="UP000000707"/>
    </source>
</evidence>
<feature type="region of interest" description="Disordered" evidence="1">
    <location>
        <begin position="56"/>
        <end position="76"/>
    </location>
</feature>
<evidence type="ECO:0000256" key="1">
    <source>
        <dbReference type="SAM" id="MobiDB-lite"/>
    </source>
</evidence>
<dbReference type="Proteomes" id="UP000000707">
    <property type="component" value="Unassembled WGS sequence"/>
</dbReference>
<feature type="compositionally biased region" description="Polar residues" evidence="1">
    <location>
        <begin position="1"/>
        <end position="13"/>
    </location>
</feature>
<gene>
    <name evidence="2" type="ORF">CANTEDRAFT_94168</name>
</gene>
<feature type="compositionally biased region" description="Polar residues" evidence="1">
    <location>
        <begin position="60"/>
        <end position="71"/>
    </location>
</feature>
<dbReference type="STRING" id="590646.G3B691"/>
<evidence type="ECO:0000313" key="2">
    <source>
        <dbReference type="EMBL" id="EGV63416.1"/>
    </source>
</evidence>
<protein>
    <submittedName>
        <fullName evidence="2">Uncharacterized protein</fullName>
    </submittedName>
</protein>
<dbReference type="RefSeq" id="XP_006687209.1">
    <property type="nucleotide sequence ID" value="XM_006687146.1"/>
</dbReference>
<dbReference type="HOGENOM" id="CLU_077719_1_0_1"/>
<dbReference type="AlphaFoldDB" id="G3B691"/>
<dbReference type="EMBL" id="GL996524">
    <property type="protein sequence ID" value="EGV63416.1"/>
    <property type="molecule type" value="Genomic_DNA"/>
</dbReference>
<dbReference type="InterPro" id="IPR018555">
    <property type="entry name" value="C630.06c-like"/>
</dbReference>
<feature type="region of interest" description="Disordered" evidence="1">
    <location>
        <begin position="151"/>
        <end position="214"/>
    </location>
</feature>
<accession>G3B691</accession>
<name>G3B691_CANTC</name>
<dbReference type="KEGG" id="cten:18250369"/>
<dbReference type="eggNOG" id="ENOG502S1HU">
    <property type="taxonomic scope" value="Eukaryota"/>
</dbReference>
<keyword evidence="3" id="KW-1185">Reference proteome</keyword>
<feature type="compositionally biased region" description="Basic residues" evidence="1">
    <location>
        <begin position="193"/>
        <end position="214"/>
    </location>
</feature>
<feature type="compositionally biased region" description="Basic and acidic residues" evidence="1">
    <location>
        <begin position="167"/>
        <end position="192"/>
    </location>
</feature>
<proteinExistence type="predicted"/>
<dbReference type="GeneID" id="18250369"/>